<dbReference type="PANTHER" id="PTHR46093">
    <property type="entry name" value="ACYL-COA-BINDING DOMAIN-CONTAINING PROTEIN 5"/>
    <property type="match status" value="1"/>
</dbReference>
<keyword evidence="1" id="KW-0880">Kelch repeat</keyword>
<evidence type="ECO:0000256" key="3">
    <source>
        <dbReference type="SAM" id="MobiDB-lite"/>
    </source>
</evidence>
<keyword evidence="4" id="KW-0472">Membrane</keyword>
<sequence length="311" mass="34257">MIFLYNSLIYIIVFGAFLQLLVEVKSQLITYKPDLRYAHTATLIEDKIYILGGAVPADNGISPKETFLYLDVSTPFITNEVKYIDISNNNAVPSHLFAIATKGGANNSTLFLYGGESLGNQTKELVYTFDAQHSTWSVPKITGDPPKGTKFMFPVDYNELFYLFGGSGYGPNGFLPLNEVFLYDTINNSWERKETDGIVPTPRAIFSAVLGLGYMREDDNDILLLDISNNDEYAWTTSFVPPSLTSQLPTSQLPTSQSPTNSSSHSNINTIGGISIGVICGIALTVGGFFLYKQYKNRKERSTAISTPGNE</sequence>
<proteinExistence type="predicted"/>
<dbReference type="EMBL" id="LLXI01002387">
    <property type="protein sequence ID" value="PKY57005.1"/>
    <property type="molecule type" value="Genomic_DNA"/>
</dbReference>
<evidence type="ECO:0000256" key="4">
    <source>
        <dbReference type="SAM" id="Phobius"/>
    </source>
</evidence>
<dbReference type="Pfam" id="PF24681">
    <property type="entry name" value="Kelch_KLHDC2_KLHL20_DRC7"/>
    <property type="match status" value="1"/>
</dbReference>
<dbReference type="VEuPathDB" id="FungiDB:RhiirFUN_018358"/>
<keyword evidence="6" id="KW-1185">Reference proteome</keyword>
<evidence type="ECO:0000256" key="2">
    <source>
        <dbReference type="ARBA" id="ARBA00022737"/>
    </source>
</evidence>
<keyword evidence="4" id="KW-0812">Transmembrane</keyword>
<gene>
    <name evidence="5" type="ORF">RhiirA4_448900</name>
</gene>
<evidence type="ECO:0008006" key="7">
    <source>
        <dbReference type="Google" id="ProtNLM"/>
    </source>
</evidence>
<organism evidence="5 6">
    <name type="scientific">Rhizophagus irregularis</name>
    <dbReference type="NCBI Taxonomy" id="588596"/>
    <lineage>
        <taxon>Eukaryota</taxon>
        <taxon>Fungi</taxon>
        <taxon>Fungi incertae sedis</taxon>
        <taxon>Mucoromycota</taxon>
        <taxon>Glomeromycotina</taxon>
        <taxon>Glomeromycetes</taxon>
        <taxon>Glomerales</taxon>
        <taxon>Glomeraceae</taxon>
        <taxon>Rhizophagus</taxon>
    </lineage>
</organism>
<name>A0A2I1HDT6_9GLOM</name>
<keyword evidence="4" id="KW-1133">Transmembrane helix</keyword>
<reference evidence="5 6" key="1">
    <citation type="submission" date="2015-10" db="EMBL/GenBank/DDBJ databases">
        <title>Genome analyses suggest a sexual origin of heterokaryosis in a supposedly ancient asexual fungus.</title>
        <authorList>
            <person name="Ropars J."/>
            <person name="Sedzielewska K."/>
            <person name="Noel J."/>
            <person name="Charron P."/>
            <person name="Farinelli L."/>
            <person name="Marton T."/>
            <person name="Kruger M."/>
            <person name="Pelin A."/>
            <person name="Brachmann A."/>
            <person name="Corradi N."/>
        </authorList>
    </citation>
    <scope>NUCLEOTIDE SEQUENCE [LARGE SCALE GENOMIC DNA]</scope>
    <source>
        <strain evidence="5 6">A4</strain>
    </source>
</reference>
<dbReference type="VEuPathDB" id="FungiDB:RhiirA1_419818"/>
<keyword evidence="2" id="KW-0677">Repeat</keyword>
<dbReference type="AlphaFoldDB" id="A0A2I1HDT6"/>
<dbReference type="Proteomes" id="UP000234323">
    <property type="component" value="Unassembled WGS sequence"/>
</dbReference>
<dbReference type="PANTHER" id="PTHR46093:SF18">
    <property type="entry name" value="FIBRONECTIN TYPE-III DOMAIN-CONTAINING PROTEIN"/>
    <property type="match status" value="1"/>
</dbReference>
<protein>
    <recommendedName>
        <fullName evidence="7">Galactose oxidase</fullName>
    </recommendedName>
</protein>
<feature type="region of interest" description="Disordered" evidence="3">
    <location>
        <begin position="246"/>
        <end position="265"/>
    </location>
</feature>
<dbReference type="InterPro" id="IPR015915">
    <property type="entry name" value="Kelch-typ_b-propeller"/>
</dbReference>
<dbReference type="Gene3D" id="2.120.10.80">
    <property type="entry name" value="Kelch-type beta propeller"/>
    <property type="match status" value="1"/>
</dbReference>
<evidence type="ECO:0000313" key="6">
    <source>
        <dbReference type="Proteomes" id="UP000234323"/>
    </source>
</evidence>
<dbReference type="SUPFAM" id="SSF117281">
    <property type="entry name" value="Kelch motif"/>
    <property type="match status" value="1"/>
</dbReference>
<evidence type="ECO:0000256" key="1">
    <source>
        <dbReference type="ARBA" id="ARBA00022441"/>
    </source>
</evidence>
<comment type="caution">
    <text evidence="5">The sequence shown here is derived from an EMBL/GenBank/DDBJ whole genome shotgun (WGS) entry which is preliminary data.</text>
</comment>
<accession>A0A2I1HDT6</accession>
<evidence type="ECO:0000313" key="5">
    <source>
        <dbReference type="EMBL" id="PKY57005.1"/>
    </source>
</evidence>
<feature type="transmembrane region" description="Helical" evidence="4">
    <location>
        <begin position="271"/>
        <end position="292"/>
    </location>
</feature>